<dbReference type="AlphaFoldDB" id="M9MGK1"/>
<sequence length="193" mass="21681">MALCRTRYLSYAERGGQAGESFPHLSAPRSAFNATRTSQKRLNPISFSTSYITISTSILPTMAKNFYDSDTEVDELADVKSPKKVKRQNKNEAKLELGDDSPNKRKRAAGTGGRNSWTKEEEEDLLNCLQEIIAAGMTSFMHKYPRLAARKSDGCVKHWYSYRRKLETTLLGGPTINNNGKKINELVSPKKDE</sequence>
<organism evidence="2 3">
    <name type="scientific">Pseudozyma antarctica (strain T-34)</name>
    <name type="common">Yeast</name>
    <name type="synonym">Candida antarctica</name>
    <dbReference type="NCBI Taxonomy" id="1151754"/>
    <lineage>
        <taxon>Eukaryota</taxon>
        <taxon>Fungi</taxon>
        <taxon>Dikarya</taxon>
        <taxon>Basidiomycota</taxon>
        <taxon>Ustilaginomycotina</taxon>
        <taxon>Ustilaginomycetes</taxon>
        <taxon>Ustilaginales</taxon>
        <taxon>Ustilaginaceae</taxon>
        <taxon>Moesziomyces</taxon>
    </lineage>
</organism>
<gene>
    <name evidence="2" type="ORF">PANT_24d00043</name>
</gene>
<name>M9MGK1_PSEA3</name>
<evidence type="ECO:0000256" key="1">
    <source>
        <dbReference type="SAM" id="MobiDB-lite"/>
    </source>
</evidence>
<accession>M9MGK1</accession>
<dbReference type="OrthoDB" id="2554776at2759"/>
<feature type="region of interest" description="Disordered" evidence="1">
    <location>
        <begin position="81"/>
        <end position="120"/>
    </location>
</feature>
<evidence type="ECO:0008006" key="4">
    <source>
        <dbReference type="Google" id="ProtNLM"/>
    </source>
</evidence>
<proteinExistence type="predicted"/>
<dbReference type="Proteomes" id="UP000011976">
    <property type="component" value="Unassembled WGS sequence"/>
</dbReference>
<evidence type="ECO:0000313" key="2">
    <source>
        <dbReference type="EMBL" id="GAC77103.1"/>
    </source>
</evidence>
<reference evidence="3" key="1">
    <citation type="journal article" date="2013" name="Genome Announc.">
        <title>Genome sequence of the basidiomycetous yeast Pseudozyma antarctica T-34, a producer of the glycolipid biosurfactants mannosylerythritol lipids.</title>
        <authorList>
            <person name="Morita T."/>
            <person name="Koike H."/>
            <person name="Koyama Y."/>
            <person name="Hagiwara H."/>
            <person name="Ito E."/>
            <person name="Fukuoka T."/>
            <person name="Imura T."/>
            <person name="Machida M."/>
            <person name="Kitamoto D."/>
        </authorList>
    </citation>
    <scope>NUCLEOTIDE SEQUENCE [LARGE SCALE GENOMIC DNA]</scope>
    <source>
        <strain evidence="3">T-34</strain>
    </source>
</reference>
<dbReference type="EMBL" id="DF196790">
    <property type="protein sequence ID" value="GAC77103.1"/>
    <property type="molecule type" value="Genomic_DNA"/>
</dbReference>
<protein>
    <recommendedName>
        <fullName evidence="4">Myb-like domain-containing protein</fullName>
    </recommendedName>
</protein>
<evidence type="ECO:0000313" key="3">
    <source>
        <dbReference type="Proteomes" id="UP000011976"/>
    </source>
</evidence>
<feature type="compositionally biased region" description="Basic and acidic residues" evidence="1">
    <location>
        <begin position="89"/>
        <end position="103"/>
    </location>
</feature>